<proteinExistence type="predicted"/>
<dbReference type="GO" id="GO:0005524">
    <property type="term" value="F:ATP binding"/>
    <property type="evidence" value="ECO:0007669"/>
    <property type="project" value="UniProtKB-UniRule"/>
</dbReference>
<sequence>MQALITGVGSGVGQSVIKSLRMSGLDIQIVGVDMTPFNAGLYACDKGYLVPRADSPEYGERLLQIIDKEKIDILFPGTDTELPYLADMKDTFEQLGCKSVIGSAESIRVVRNKMECAAFFRERGFPFVPTVYVRDIKLLHDRIGFPIIVKPTGGSGSSGVSVITKLEELGVFEEEQEEFIAQQFLVPQSWNKRPEEVTLHDIYKGGLLNQQDEISIQIVLGRNAEVLGVFMSKNELKAGFPMKVVPFRDDDLEDLGVKMALVLAHIGLVGPCNLQCRMTEDGPVFFEINTRFTGITGMRAAMGFNECEAMVKRLVLEEDEQTVRKSLQYEDGWLCARYVTEVMMRKADVEQLGISGETEAKGKALSL</sequence>
<dbReference type="Pfam" id="PF21360">
    <property type="entry name" value="PylC-like_N"/>
    <property type="match status" value="1"/>
</dbReference>
<name>A0A292YKF2_9BACL</name>
<dbReference type="InterPro" id="IPR013815">
    <property type="entry name" value="ATP_grasp_subdomain_1"/>
</dbReference>
<keyword evidence="1" id="KW-0547">Nucleotide-binding</keyword>
<reference evidence="4" key="1">
    <citation type="submission" date="2017-07" db="EMBL/GenBank/DDBJ databases">
        <title>Draft genome sequence of Effusibacillus lacus strain skLN1.</title>
        <authorList>
            <person name="Watanabe M."/>
            <person name="Kojima H."/>
            <person name="Fukui M."/>
        </authorList>
    </citation>
    <scope>NUCLEOTIDE SEQUENCE [LARGE SCALE GENOMIC DNA]</scope>
    <source>
        <strain evidence="4">skLN1</strain>
    </source>
</reference>
<feature type="domain" description="ATP-grasp" evidence="2">
    <location>
        <begin position="117"/>
        <end position="315"/>
    </location>
</feature>
<comment type="caution">
    <text evidence="3">The sequence shown here is derived from an EMBL/GenBank/DDBJ whole genome shotgun (WGS) entry which is preliminary data.</text>
</comment>
<dbReference type="PROSITE" id="PS50975">
    <property type="entry name" value="ATP_GRASP"/>
    <property type="match status" value="1"/>
</dbReference>
<dbReference type="Gene3D" id="3.30.470.20">
    <property type="entry name" value="ATP-grasp fold, B domain"/>
    <property type="match status" value="1"/>
</dbReference>
<gene>
    <name evidence="3" type="ORF">EFBL_1009</name>
</gene>
<dbReference type="GO" id="GO:0046872">
    <property type="term" value="F:metal ion binding"/>
    <property type="evidence" value="ECO:0007669"/>
    <property type="project" value="InterPro"/>
</dbReference>
<keyword evidence="1" id="KW-0067">ATP-binding</keyword>
<dbReference type="InterPro" id="IPR048764">
    <property type="entry name" value="PylC_N"/>
</dbReference>
<accession>A0A292YKF2</accession>
<dbReference type="EMBL" id="BDUF01000020">
    <property type="protein sequence ID" value="GAX89391.1"/>
    <property type="molecule type" value="Genomic_DNA"/>
</dbReference>
<evidence type="ECO:0000313" key="4">
    <source>
        <dbReference type="Proteomes" id="UP000217785"/>
    </source>
</evidence>
<dbReference type="InterPro" id="IPR011761">
    <property type="entry name" value="ATP-grasp"/>
</dbReference>
<evidence type="ECO:0000259" key="2">
    <source>
        <dbReference type="PROSITE" id="PS50975"/>
    </source>
</evidence>
<dbReference type="Pfam" id="PF15632">
    <property type="entry name" value="ATPgrasp_Ter"/>
    <property type="match status" value="1"/>
</dbReference>
<dbReference type="AlphaFoldDB" id="A0A292YKF2"/>
<evidence type="ECO:0000313" key="3">
    <source>
        <dbReference type="EMBL" id="GAX89391.1"/>
    </source>
</evidence>
<protein>
    <recommendedName>
        <fullName evidence="2">ATP-grasp domain-containing protein</fullName>
    </recommendedName>
</protein>
<dbReference type="RefSeq" id="WP_165912700.1">
    <property type="nucleotide sequence ID" value="NZ_BDUF01000020.1"/>
</dbReference>
<organism evidence="3 4">
    <name type="scientific">Effusibacillus lacus</name>
    <dbReference type="NCBI Taxonomy" id="1348429"/>
    <lineage>
        <taxon>Bacteria</taxon>
        <taxon>Bacillati</taxon>
        <taxon>Bacillota</taxon>
        <taxon>Bacilli</taxon>
        <taxon>Bacillales</taxon>
        <taxon>Alicyclobacillaceae</taxon>
        <taxon>Effusibacillus</taxon>
    </lineage>
</organism>
<dbReference type="Gene3D" id="3.40.50.20">
    <property type="match status" value="1"/>
</dbReference>
<keyword evidence="4" id="KW-1185">Reference proteome</keyword>
<evidence type="ECO:0000256" key="1">
    <source>
        <dbReference type="PROSITE-ProRule" id="PRU00409"/>
    </source>
</evidence>
<dbReference type="Proteomes" id="UP000217785">
    <property type="component" value="Unassembled WGS sequence"/>
</dbReference>
<dbReference type="NCBIfam" id="NF009402">
    <property type="entry name" value="PRK12767.1-1"/>
    <property type="match status" value="1"/>
</dbReference>
<dbReference type="Gene3D" id="3.30.1490.20">
    <property type="entry name" value="ATP-grasp fold, A domain"/>
    <property type="match status" value="1"/>
</dbReference>
<dbReference type="SUPFAM" id="SSF56059">
    <property type="entry name" value="Glutathione synthetase ATP-binding domain-like"/>
    <property type="match status" value="1"/>
</dbReference>